<evidence type="ECO:0000313" key="12">
    <source>
        <dbReference type="Proteomes" id="UP001195769"/>
    </source>
</evidence>
<protein>
    <recommendedName>
        <fullName evidence="10">4-hydroxybenzoate polyprenyltransferase, mitochondrial</fullName>
        <shortName evidence="10">4-HB polyprenyltransferase</shortName>
        <ecNumber evidence="10">2.5.1.39</ecNumber>
    </recommendedName>
    <alternativeName>
        <fullName evidence="10">Para-hydroxybenzoate--polyprenyltransferase</fullName>
        <shortName evidence="10">PHB:PPT</shortName>
        <shortName evidence="10">PHB:polyprenyltransferase</shortName>
    </alternativeName>
</protein>
<evidence type="ECO:0000256" key="10">
    <source>
        <dbReference type="HAMAP-Rule" id="MF_03189"/>
    </source>
</evidence>
<sequence length="364" mass="39373">MTIAVLTRFSRLYAGRCLTRNSAHNIPWVGRHTSQTAGILSLSTKVLSRHVSGTPSSASTAPTTWVDRLPPKIRPYLNLIRIDKPIGTLLVFYPCAWSITMASYALEAPLTTPLAYLGLFGLGAVVMRGAGCTINDMWDKNLDKAVERTQSRPLAKGVISQRQALVFLAGQLSVGLGVLLQLNWYSILLGASSMSLVTVYPLMKRITYWPQVVLGLTFNWGALLGWSAVAGAVDWSVCLPLYAGGVCWTLVYDTIYAHQDKTDDVNAGIYSTALLFGEQTRPILGALSASSISFIGLAGVLNAHGVPFYLGLGLGAAQLARVLWRTDLESRPSCWQGFVGCGWSGFWIWTGALADYALLIPGLT</sequence>
<name>A0AAD4EJH6_9AGAM</name>
<dbReference type="FunFam" id="1.20.120.1780:FF:000001">
    <property type="entry name" value="4-hydroxybenzoate octaprenyltransferase"/>
    <property type="match status" value="1"/>
</dbReference>
<gene>
    <name evidence="11" type="ORF">F5891DRAFT_1001204</name>
</gene>
<evidence type="ECO:0000256" key="9">
    <source>
        <dbReference type="ARBA" id="ARBA00058997"/>
    </source>
</evidence>
<comment type="catalytic activity">
    <reaction evidence="8 10">
        <text>an all-trans-polyprenyl diphosphate + 4-hydroxybenzoate = a 4-hydroxy-3-(all-trans-polyprenyl)benzoate + diphosphate</text>
        <dbReference type="Rhea" id="RHEA:44504"/>
        <dbReference type="Rhea" id="RHEA-COMP:9514"/>
        <dbReference type="Rhea" id="RHEA-COMP:9564"/>
        <dbReference type="ChEBI" id="CHEBI:17879"/>
        <dbReference type="ChEBI" id="CHEBI:33019"/>
        <dbReference type="ChEBI" id="CHEBI:58914"/>
        <dbReference type="ChEBI" id="CHEBI:78396"/>
        <dbReference type="EC" id="2.5.1.39"/>
    </reaction>
</comment>
<dbReference type="InterPro" id="IPR044878">
    <property type="entry name" value="UbiA_sf"/>
</dbReference>
<dbReference type="GO" id="GO:0005743">
    <property type="term" value="C:mitochondrial inner membrane"/>
    <property type="evidence" value="ECO:0007669"/>
    <property type="project" value="UniProtKB-SubCell"/>
</dbReference>
<comment type="caution">
    <text evidence="11">The sequence shown here is derived from an EMBL/GenBank/DDBJ whole genome shotgun (WGS) entry which is preliminary data.</text>
</comment>
<keyword evidence="10" id="KW-0414">Isoprene biosynthesis</keyword>
<feature type="transmembrane region" description="Helical" evidence="10">
    <location>
        <begin position="159"/>
        <end position="178"/>
    </location>
</feature>
<evidence type="ECO:0000256" key="5">
    <source>
        <dbReference type="ARBA" id="ARBA00022692"/>
    </source>
</evidence>
<comment type="similarity">
    <text evidence="3 10">Belongs to the UbiA prenyltransferase family.</text>
</comment>
<keyword evidence="7 10" id="KW-0472">Membrane</keyword>
<dbReference type="Gene3D" id="1.20.120.1780">
    <property type="entry name" value="UbiA prenyltransferase"/>
    <property type="match status" value="1"/>
</dbReference>
<evidence type="ECO:0000256" key="4">
    <source>
        <dbReference type="ARBA" id="ARBA00022679"/>
    </source>
</evidence>
<evidence type="ECO:0000256" key="8">
    <source>
        <dbReference type="ARBA" id="ARBA00052313"/>
    </source>
</evidence>
<dbReference type="GO" id="GO:0006744">
    <property type="term" value="P:ubiquinone biosynthetic process"/>
    <property type="evidence" value="ECO:0007669"/>
    <property type="project" value="UniProtKB-UniRule"/>
</dbReference>
<comment type="subcellular location">
    <subcellularLocation>
        <location evidence="2 10">Mitochondrion inner membrane</location>
        <topology evidence="2 10">Multi-pass membrane protein</topology>
        <orientation evidence="2 10">Matrix side</orientation>
    </subcellularLocation>
</comment>
<dbReference type="FunFam" id="1.10.357.140:FF:000003">
    <property type="entry name" value="4-hydroxybenzoate polyprenyltransferase, mitochondrial"/>
    <property type="match status" value="1"/>
</dbReference>
<proteinExistence type="inferred from homology"/>
<keyword evidence="4 10" id="KW-0808">Transferase</keyword>
<feature type="transmembrane region" description="Helical" evidence="10">
    <location>
        <begin position="212"/>
        <end position="233"/>
    </location>
</feature>
<dbReference type="InterPro" id="IPR039653">
    <property type="entry name" value="Prenyltransferase"/>
</dbReference>
<feature type="transmembrane region" description="Helical" evidence="10">
    <location>
        <begin position="118"/>
        <end position="138"/>
    </location>
</feature>
<keyword evidence="10" id="KW-0999">Mitochondrion inner membrane</keyword>
<dbReference type="EMBL" id="JABBWK010000003">
    <property type="protein sequence ID" value="KAG1907345.1"/>
    <property type="molecule type" value="Genomic_DNA"/>
</dbReference>
<feature type="transmembrane region" description="Helical" evidence="10">
    <location>
        <begin position="86"/>
        <end position="106"/>
    </location>
</feature>
<dbReference type="AlphaFoldDB" id="A0AAD4EJH6"/>
<reference evidence="11" key="1">
    <citation type="journal article" date="2020" name="New Phytol.">
        <title>Comparative genomics reveals dynamic genome evolution in host specialist ectomycorrhizal fungi.</title>
        <authorList>
            <person name="Lofgren L.A."/>
            <person name="Nguyen N.H."/>
            <person name="Vilgalys R."/>
            <person name="Ruytinx J."/>
            <person name="Liao H.L."/>
            <person name="Branco S."/>
            <person name="Kuo A."/>
            <person name="LaButti K."/>
            <person name="Lipzen A."/>
            <person name="Andreopoulos W."/>
            <person name="Pangilinan J."/>
            <person name="Riley R."/>
            <person name="Hundley H."/>
            <person name="Na H."/>
            <person name="Barry K."/>
            <person name="Grigoriev I.V."/>
            <person name="Stajich J.E."/>
            <person name="Kennedy P.G."/>
        </authorList>
    </citation>
    <scope>NUCLEOTIDE SEQUENCE</scope>
    <source>
        <strain evidence="11">FC203</strain>
    </source>
</reference>
<dbReference type="GO" id="GO:0008299">
    <property type="term" value="P:isoprenoid biosynthetic process"/>
    <property type="evidence" value="ECO:0007669"/>
    <property type="project" value="UniProtKB-UniRule"/>
</dbReference>
<dbReference type="GeneID" id="64654456"/>
<dbReference type="InterPro" id="IPR006370">
    <property type="entry name" value="HB_polyprenyltransferase-like"/>
</dbReference>
<dbReference type="Proteomes" id="UP001195769">
    <property type="component" value="Unassembled WGS sequence"/>
</dbReference>
<evidence type="ECO:0000256" key="3">
    <source>
        <dbReference type="ARBA" id="ARBA00005985"/>
    </source>
</evidence>
<dbReference type="GO" id="GO:0008412">
    <property type="term" value="F:4-hydroxybenzoate polyprenyltransferase activity"/>
    <property type="evidence" value="ECO:0007669"/>
    <property type="project" value="UniProtKB-EC"/>
</dbReference>
<evidence type="ECO:0000256" key="7">
    <source>
        <dbReference type="ARBA" id="ARBA00023136"/>
    </source>
</evidence>
<dbReference type="EC" id="2.5.1.39" evidence="10"/>
<evidence type="ECO:0000256" key="1">
    <source>
        <dbReference type="ARBA" id="ARBA00001946"/>
    </source>
</evidence>
<dbReference type="CDD" id="cd13959">
    <property type="entry name" value="PT_UbiA_COQ2"/>
    <property type="match status" value="1"/>
</dbReference>
<dbReference type="Gene3D" id="1.10.357.140">
    <property type="entry name" value="UbiA prenyltransferase"/>
    <property type="match status" value="1"/>
</dbReference>
<dbReference type="RefSeq" id="XP_041232920.1">
    <property type="nucleotide sequence ID" value="XM_041360158.1"/>
</dbReference>
<keyword evidence="10" id="KW-0496">Mitochondrion</keyword>
<keyword evidence="6 10" id="KW-1133">Transmembrane helix</keyword>
<evidence type="ECO:0000313" key="11">
    <source>
        <dbReference type="EMBL" id="KAG1907345.1"/>
    </source>
</evidence>
<dbReference type="HAMAP" id="MF_01635">
    <property type="entry name" value="UbiA"/>
    <property type="match status" value="1"/>
</dbReference>
<keyword evidence="5 10" id="KW-0812">Transmembrane</keyword>
<dbReference type="PANTHER" id="PTHR11048:SF28">
    <property type="entry name" value="4-HYDROXYBENZOATE POLYPRENYLTRANSFERASE, MITOCHONDRIAL"/>
    <property type="match status" value="1"/>
</dbReference>
<dbReference type="InterPro" id="IPR030470">
    <property type="entry name" value="UbiA_prenylTrfase_CS"/>
</dbReference>
<dbReference type="PROSITE" id="PS00943">
    <property type="entry name" value="UBIA"/>
    <property type="match status" value="1"/>
</dbReference>
<feature type="transmembrane region" description="Helical" evidence="10">
    <location>
        <begin position="344"/>
        <end position="363"/>
    </location>
</feature>
<organism evidence="11 12">
    <name type="scientific">Suillus fuscotomentosus</name>
    <dbReference type="NCBI Taxonomy" id="1912939"/>
    <lineage>
        <taxon>Eukaryota</taxon>
        <taxon>Fungi</taxon>
        <taxon>Dikarya</taxon>
        <taxon>Basidiomycota</taxon>
        <taxon>Agaricomycotina</taxon>
        <taxon>Agaricomycetes</taxon>
        <taxon>Agaricomycetidae</taxon>
        <taxon>Boletales</taxon>
        <taxon>Suillineae</taxon>
        <taxon>Suillaceae</taxon>
        <taxon>Suillus</taxon>
    </lineage>
</organism>
<evidence type="ECO:0000256" key="6">
    <source>
        <dbReference type="ARBA" id="ARBA00022989"/>
    </source>
</evidence>
<keyword evidence="12" id="KW-1185">Reference proteome</keyword>
<dbReference type="Pfam" id="PF01040">
    <property type="entry name" value="UbiA"/>
    <property type="match status" value="1"/>
</dbReference>
<dbReference type="NCBIfam" id="TIGR01474">
    <property type="entry name" value="ubiA_proteo"/>
    <property type="match status" value="1"/>
</dbReference>
<comment type="pathway">
    <text evidence="10">Cofactor biosynthesis; ubiquinone biosynthesis.</text>
</comment>
<evidence type="ECO:0000256" key="2">
    <source>
        <dbReference type="ARBA" id="ARBA00004292"/>
    </source>
</evidence>
<accession>A0AAD4EJH6</accession>
<comment type="cofactor">
    <cofactor evidence="1 10">
        <name>Mg(2+)</name>
        <dbReference type="ChEBI" id="CHEBI:18420"/>
    </cofactor>
</comment>
<dbReference type="InterPro" id="IPR000537">
    <property type="entry name" value="UbiA_prenyltransferase"/>
</dbReference>
<dbReference type="PANTHER" id="PTHR11048">
    <property type="entry name" value="PRENYLTRANSFERASES"/>
    <property type="match status" value="1"/>
</dbReference>
<comment type="function">
    <text evidence="9 10">Catalyzes the prenylation of para-hydroxybenzoate (PHB) with an all-trans polyprenyl group. Mediates the second step in the final reaction sequence of coenzyme Q (CoQ) biosynthesis, which is the condensation of the polyisoprenoid side chain with PHB, generating the first membrane-bound Q intermediate.</text>
</comment>
<keyword evidence="10" id="KW-0831">Ubiquinone biosynthesis</keyword>